<accession>A0ABV9A961</accession>
<evidence type="ECO:0000313" key="2">
    <source>
        <dbReference type="Proteomes" id="UP001595997"/>
    </source>
</evidence>
<dbReference type="InterPro" id="IPR043857">
    <property type="entry name" value="DUF5819"/>
</dbReference>
<name>A0ABV9A961_9ACTN</name>
<comment type="caution">
    <text evidence="1">The sequence shown here is derived from an EMBL/GenBank/DDBJ whole genome shotgun (WGS) entry which is preliminary data.</text>
</comment>
<evidence type="ECO:0000313" key="1">
    <source>
        <dbReference type="EMBL" id="MFC4495471.1"/>
    </source>
</evidence>
<dbReference type="RefSeq" id="WP_386448334.1">
    <property type="nucleotide sequence ID" value="NZ_JBHSFH010000007.1"/>
</dbReference>
<protein>
    <submittedName>
        <fullName evidence="1">DUF5819 family protein</fullName>
    </submittedName>
</protein>
<dbReference type="EMBL" id="JBHSFH010000007">
    <property type="protein sequence ID" value="MFC4495471.1"/>
    <property type="molecule type" value="Genomic_DNA"/>
</dbReference>
<keyword evidence="2" id="KW-1185">Reference proteome</keyword>
<dbReference type="Proteomes" id="UP001595997">
    <property type="component" value="Unassembled WGS sequence"/>
</dbReference>
<organism evidence="1 2">
    <name type="scientific">Streptomyces ovatisporus</name>
    <dbReference type="NCBI Taxonomy" id="1128682"/>
    <lineage>
        <taxon>Bacteria</taxon>
        <taxon>Bacillati</taxon>
        <taxon>Actinomycetota</taxon>
        <taxon>Actinomycetes</taxon>
        <taxon>Kitasatosporales</taxon>
        <taxon>Streptomycetaceae</taxon>
        <taxon>Streptomyces</taxon>
    </lineage>
</organism>
<proteinExistence type="predicted"/>
<gene>
    <name evidence="1" type="ORF">ACFPA8_15165</name>
</gene>
<dbReference type="Pfam" id="PF19136">
    <property type="entry name" value="DUF5819"/>
    <property type="match status" value="1"/>
</dbReference>
<sequence>MAPPNSISKRYTEKIDAWVLPLFEQNWQLFAPNPESVNQQISARTARTAKDGTAVLSGWVDLSAMDTAAVRHSVFPSHTAQNMLRRAWISYERHHGGNDRSHTDRARMMKEYLRNIAADRIAAHRHSTFDSIQLRVVTKRIPPPAPDGGASRPTGRESHETRYLPWWKVATHAD</sequence>
<reference evidence="2" key="1">
    <citation type="journal article" date="2019" name="Int. J. Syst. Evol. Microbiol.">
        <title>The Global Catalogue of Microorganisms (GCM) 10K type strain sequencing project: providing services to taxonomists for standard genome sequencing and annotation.</title>
        <authorList>
            <consortium name="The Broad Institute Genomics Platform"/>
            <consortium name="The Broad Institute Genome Sequencing Center for Infectious Disease"/>
            <person name="Wu L."/>
            <person name="Ma J."/>
        </authorList>
    </citation>
    <scope>NUCLEOTIDE SEQUENCE [LARGE SCALE GENOMIC DNA]</scope>
    <source>
        <strain evidence="2">CGMCC 4.7357</strain>
    </source>
</reference>